<gene>
    <name evidence="1" type="ORF">FHR36_006830</name>
</gene>
<protein>
    <submittedName>
        <fullName evidence="1">Uncharacterized protein</fullName>
    </submittedName>
</protein>
<accession>A0ABT1JAE7</accession>
<keyword evidence="2" id="KW-1185">Reference proteome</keyword>
<reference evidence="1 2" key="1">
    <citation type="submission" date="2022-06" db="EMBL/GenBank/DDBJ databases">
        <title>Sequencing the genomes of 1000 actinobacteria strains.</title>
        <authorList>
            <person name="Klenk H.-P."/>
        </authorList>
    </citation>
    <scope>NUCLEOTIDE SEQUENCE [LARGE SCALE GENOMIC DNA]</scope>
    <source>
        <strain evidence="1 2">DSM 41656</strain>
    </source>
</reference>
<comment type="caution">
    <text evidence="1">The sequence shown here is derived from an EMBL/GenBank/DDBJ whole genome shotgun (WGS) entry which is preliminary data.</text>
</comment>
<organism evidence="1 2">
    <name type="scientific">Kitasatospora paracochleata</name>
    <dbReference type="NCBI Taxonomy" id="58354"/>
    <lineage>
        <taxon>Bacteria</taxon>
        <taxon>Bacillati</taxon>
        <taxon>Actinomycetota</taxon>
        <taxon>Actinomycetes</taxon>
        <taxon>Kitasatosporales</taxon>
        <taxon>Streptomycetaceae</taxon>
        <taxon>Kitasatospora</taxon>
    </lineage>
</organism>
<dbReference type="EMBL" id="JAMZDX010000007">
    <property type="protein sequence ID" value="MCP2313631.1"/>
    <property type="molecule type" value="Genomic_DNA"/>
</dbReference>
<evidence type="ECO:0000313" key="1">
    <source>
        <dbReference type="EMBL" id="MCP2313631.1"/>
    </source>
</evidence>
<proteinExistence type="predicted"/>
<sequence length="150" mass="16151">MVVHDETEEEPLFAEAIVEFDSERYPEFVADAMDSGLVLALGDPPATTAVVHVRGHRLTRLVLIGGRQVWEPTSPVELTDRWLEAAVADGEILLTVVPPGTWPAGMLELPPDARDRLFAAALQDAHESGLTLHGTVRLVEESPEGGGPNA</sequence>
<name>A0ABT1JAE7_9ACTN</name>
<dbReference type="Proteomes" id="UP001206483">
    <property type="component" value="Unassembled WGS sequence"/>
</dbReference>
<evidence type="ECO:0000313" key="2">
    <source>
        <dbReference type="Proteomes" id="UP001206483"/>
    </source>
</evidence>
<dbReference type="RefSeq" id="WP_253803676.1">
    <property type="nucleotide sequence ID" value="NZ_BAAAUB010000017.1"/>
</dbReference>